<keyword evidence="3" id="KW-1185">Reference proteome</keyword>
<protein>
    <submittedName>
        <fullName evidence="2">Putative bifunctional (P)ppGpp synthetase/guanosine-3',5'-bis(Diphosphate) 3'-pyrophosphohydrolase</fullName>
    </submittedName>
</protein>
<dbReference type="Pfam" id="PF13328">
    <property type="entry name" value="HD_4"/>
    <property type="match status" value="1"/>
</dbReference>
<organism evidence="2 3">
    <name type="scientific">Pseudomonas phage Psa21</name>
    <dbReference type="NCBI Taxonomy" id="2530023"/>
    <lineage>
        <taxon>Viruses</taxon>
        <taxon>Duplodnaviria</taxon>
        <taxon>Heunggongvirae</taxon>
        <taxon>Uroviricota</taxon>
        <taxon>Caudoviricetes</taxon>
        <taxon>Chimalliviridae</taxon>
        <taxon>Tepukevirus</taxon>
        <taxon>Tepukevirus Psa21</taxon>
    </lineage>
</organism>
<evidence type="ECO:0000259" key="1">
    <source>
        <dbReference type="SMART" id="SM00471"/>
    </source>
</evidence>
<dbReference type="EMBL" id="MK552327">
    <property type="protein sequence ID" value="QBJ02674.1"/>
    <property type="molecule type" value="Genomic_DNA"/>
</dbReference>
<dbReference type="Gene3D" id="1.10.3210.10">
    <property type="entry name" value="Hypothetical protein af1432"/>
    <property type="match status" value="1"/>
</dbReference>
<dbReference type="Proteomes" id="UP000294134">
    <property type="component" value="Segment"/>
</dbReference>
<dbReference type="PANTHER" id="PTHR46246:SF1">
    <property type="entry name" value="GUANOSINE-3',5'-BIS(DIPHOSPHATE) 3'-PYROPHOSPHOHYDROLASE MESH1"/>
    <property type="match status" value="1"/>
</dbReference>
<dbReference type="GO" id="GO:0008893">
    <property type="term" value="F:guanosine-3',5'-bis(diphosphate) 3'-diphosphatase activity"/>
    <property type="evidence" value="ECO:0007669"/>
    <property type="project" value="TreeGrafter"/>
</dbReference>
<dbReference type="SUPFAM" id="SSF109604">
    <property type="entry name" value="HD-domain/PDEase-like"/>
    <property type="match status" value="1"/>
</dbReference>
<reference evidence="2 3" key="1">
    <citation type="submission" date="2019-02" db="EMBL/GenBank/DDBJ databases">
        <authorList>
            <person name="Frampton R.A."/>
            <person name="Wojtus J.K."/>
            <person name="Fineran P.C."/>
            <person name="Hendrickson H.L."/>
        </authorList>
    </citation>
    <scope>NUCLEOTIDE SEQUENCE [LARGE SCALE GENOMIC DNA]</scope>
</reference>
<dbReference type="InterPro" id="IPR003607">
    <property type="entry name" value="HD/PDEase_dom"/>
</dbReference>
<feature type="domain" description="HD/PDEase" evidence="1">
    <location>
        <begin position="35"/>
        <end position="143"/>
    </location>
</feature>
<dbReference type="InterPro" id="IPR052194">
    <property type="entry name" value="MESH1"/>
</dbReference>
<gene>
    <name evidence="2" type="ORF">PSA21_147</name>
</gene>
<evidence type="ECO:0000313" key="2">
    <source>
        <dbReference type="EMBL" id="QBJ02674.1"/>
    </source>
</evidence>
<dbReference type="PANTHER" id="PTHR46246">
    <property type="entry name" value="GUANOSINE-3',5'-BIS(DIPHOSPHATE) 3'-PYROPHOSPHOHYDROLASE MESH1"/>
    <property type="match status" value="1"/>
</dbReference>
<keyword evidence="2" id="KW-0378">Hydrolase</keyword>
<sequence length="191" mass="21617">MQEIHQRMTKVVDLAKVYCVAAHSAVGQLRKYVLTDYHLHPIEVLDILELAADVDDDMRCAALLHDVKEDTRTKERHLGMFFNETVLKYVDDLTDVSVPADGTRVVRKEIDRLHLAQASPKAMSIKLADLISNGKSIAQSDKKFAVTFMKEFKLLLGVLRKGDPTLHAMATKIVNDYYEEIENAKQVVRPV</sequence>
<evidence type="ECO:0000313" key="3">
    <source>
        <dbReference type="Proteomes" id="UP000294134"/>
    </source>
</evidence>
<name>A0A481W5L6_9CAUD</name>
<proteinExistence type="predicted"/>
<accession>A0A481W5L6</accession>
<dbReference type="SMART" id="SM00471">
    <property type="entry name" value="HDc"/>
    <property type="match status" value="1"/>
</dbReference>